<evidence type="ECO:0000313" key="2">
    <source>
        <dbReference type="Proteomes" id="UP001500630"/>
    </source>
</evidence>
<dbReference type="EMBL" id="BAABDQ010000001">
    <property type="protein sequence ID" value="GAA3531376.1"/>
    <property type="molecule type" value="Genomic_DNA"/>
</dbReference>
<name>A0ABP6V9B1_9ACTN</name>
<dbReference type="Proteomes" id="UP001500630">
    <property type="component" value="Unassembled WGS sequence"/>
</dbReference>
<reference evidence="2" key="1">
    <citation type="journal article" date="2019" name="Int. J. Syst. Evol. Microbiol.">
        <title>The Global Catalogue of Microorganisms (GCM) 10K type strain sequencing project: providing services to taxonomists for standard genome sequencing and annotation.</title>
        <authorList>
            <consortium name="The Broad Institute Genomics Platform"/>
            <consortium name="The Broad Institute Genome Sequencing Center for Infectious Disease"/>
            <person name="Wu L."/>
            <person name="Ma J."/>
        </authorList>
    </citation>
    <scope>NUCLEOTIDE SEQUENCE [LARGE SCALE GENOMIC DNA]</scope>
    <source>
        <strain evidence="2">JCM 17326</strain>
    </source>
</reference>
<dbReference type="RefSeq" id="WP_345558716.1">
    <property type="nucleotide sequence ID" value="NZ_BAABDQ010000001.1"/>
</dbReference>
<keyword evidence="2" id="KW-1185">Reference proteome</keyword>
<evidence type="ECO:0000313" key="1">
    <source>
        <dbReference type="EMBL" id="GAA3531376.1"/>
    </source>
</evidence>
<accession>A0ABP6V9B1</accession>
<proteinExistence type="predicted"/>
<sequence>MQLAVGAAVSFTPAPPGWGVRVKPTPTDPARGPSALVGWSVVVTEVNVDETVMTETTPMFVFGNRLLTLADIRAEVWPEAVLEVVPPAGS</sequence>
<organism evidence="1 2">
    <name type="scientific">Nonomuraea rosea</name>
    <dbReference type="NCBI Taxonomy" id="638574"/>
    <lineage>
        <taxon>Bacteria</taxon>
        <taxon>Bacillati</taxon>
        <taxon>Actinomycetota</taxon>
        <taxon>Actinomycetes</taxon>
        <taxon>Streptosporangiales</taxon>
        <taxon>Streptosporangiaceae</taxon>
        <taxon>Nonomuraea</taxon>
    </lineage>
</organism>
<comment type="caution">
    <text evidence="1">The sequence shown here is derived from an EMBL/GenBank/DDBJ whole genome shotgun (WGS) entry which is preliminary data.</text>
</comment>
<gene>
    <name evidence="1" type="ORF">GCM10022419_008110</name>
</gene>
<protein>
    <submittedName>
        <fullName evidence="1">Uncharacterized protein</fullName>
    </submittedName>
</protein>